<organism evidence="4 5">
    <name type="scientific">Yinghuangia soli</name>
    <dbReference type="NCBI Taxonomy" id="2908204"/>
    <lineage>
        <taxon>Bacteria</taxon>
        <taxon>Bacillati</taxon>
        <taxon>Actinomycetota</taxon>
        <taxon>Actinomycetes</taxon>
        <taxon>Kitasatosporales</taxon>
        <taxon>Streptomycetaceae</taxon>
        <taxon>Yinghuangia</taxon>
    </lineage>
</organism>
<accession>A0AA41Q541</accession>
<dbReference type="InterPro" id="IPR015943">
    <property type="entry name" value="WD40/YVTN_repeat-like_dom_sf"/>
</dbReference>
<sequence length="776" mass="81044">MSSRDQQTNPDTGTLGGSDDELLDNAAFLVHSEPADVLAWARRARSATAVTAAQVYRTSVGRHRHAPPAARRDILAVDAARWGATDLSRRLAEVTVAHGASGAYRVDWATGSALHGALLWSGDVDSDDRNIQGVRTVTAGVLNGRPVAAATAYGDEGRVWDLATGATIARLRLDGGVAALGPVTVGGRGVLAVTGYTAVEGITRASVYTMDAASGVRLGTPFITYASTSGALATATVDGRSVALAGDGSSVRVWDLSEELPWGEPFEGHTGQAIEAAAITLLSGRIVAITGDTHGVVRTWDLRDRKEVAPPITLPERRISGLAVLALEGRTVLATWTADGPIQLRDLSGEILAELLPDTRPGSLGEALAVADLHGRPVLVAADRKGRVHVVDPASGRELCTPLPSYDGTPVKVSVADADGHPVAVVGGYGSSTVHAWDLAAACDAMPPAHMPPTPGTVTGLAVAKLRGREAIVTTHTKNADEEHPTRGESFLRVTDLADGSPAAPVAATDEGLRRLALTHVGTEPVAVVNWWDGPRLLRLPEAEDVGTTFRTRHHSQDHKGNVCALATGTHDHRPVIVTGGPDNEARAWYADDGTLLTALAGRGDGIVTAAAVGLLQGRAVAITAGSGFTPEVRVWWLGDGEPVCHPEIGHDGFVNAIALTRLGNALVAITGGEDHSVRVWDVSTGRPVRPALTGHTQPIRCVAVAEDDGHHPIAFTGSDDGTVRAWDLETGHERSCTHLPAPVTHIAITATHRIVAAFGDDIAVLSARELRRHGC</sequence>
<evidence type="ECO:0000313" key="4">
    <source>
        <dbReference type="EMBL" id="MCF2531382.1"/>
    </source>
</evidence>
<feature type="repeat" description="WD" evidence="3">
    <location>
        <begin position="693"/>
        <end position="737"/>
    </location>
</feature>
<evidence type="ECO:0000256" key="3">
    <source>
        <dbReference type="PROSITE-ProRule" id="PRU00221"/>
    </source>
</evidence>
<keyword evidence="5" id="KW-1185">Reference proteome</keyword>
<evidence type="ECO:0000256" key="1">
    <source>
        <dbReference type="ARBA" id="ARBA00022574"/>
    </source>
</evidence>
<dbReference type="PROSITE" id="PS00678">
    <property type="entry name" value="WD_REPEATS_1"/>
    <property type="match status" value="2"/>
</dbReference>
<keyword evidence="1 3" id="KW-0853">WD repeat</keyword>
<comment type="caution">
    <text evidence="4">The sequence shown here is derived from an EMBL/GenBank/DDBJ whole genome shotgun (WGS) entry which is preliminary data.</text>
</comment>
<name>A0AA41Q541_9ACTN</name>
<proteinExistence type="predicted"/>
<dbReference type="Pfam" id="PF00400">
    <property type="entry name" value="WD40"/>
    <property type="match status" value="2"/>
</dbReference>
<dbReference type="PANTHER" id="PTHR19879:SF9">
    <property type="entry name" value="TRANSCRIPTION INITIATION FACTOR TFIID SUBUNIT 5"/>
    <property type="match status" value="1"/>
</dbReference>
<dbReference type="InterPro" id="IPR011047">
    <property type="entry name" value="Quinoprotein_ADH-like_sf"/>
</dbReference>
<reference evidence="4" key="1">
    <citation type="submission" date="2022-01" db="EMBL/GenBank/DDBJ databases">
        <title>Genome-Based Taxonomic Classification of the Phylum Actinobacteria.</title>
        <authorList>
            <person name="Gao Y."/>
        </authorList>
    </citation>
    <scope>NUCLEOTIDE SEQUENCE</scope>
    <source>
        <strain evidence="4">KLBMP 8922</strain>
    </source>
</reference>
<dbReference type="PROSITE" id="PS50294">
    <property type="entry name" value="WD_REPEATS_REGION"/>
    <property type="match status" value="2"/>
</dbReference>
<dbReference type="InterPro" id="IPR019775">
    <property type="entry name" value="WD40_repeat_CS"/>
</dbReference>
<dbReference type="Gene3D" id="2.130.10.10">
    <property type="entry name" value="YVTN repeat-like/Quinoprotein amine dehydrogenase"/>
    <property type="match status" value="3"/>
</dbReference>
<evidence type="ECO:0000256" key="2">
    <source>
        <dbReference type="ARBA" id="ARBA00022737"/>
    </source>
</evidence>
<protein>
    <submittedName>
        <fullName evidence="4">WD40 repeat domain-containing protein</fullName>
    </submittedName>
</protein>
<dbReference type="Proteomes" id="UP001165378">
    <property type="component" value="Unassembled WGS sequence"/>
</dbReference>
<dbReference type="PANTHER" id="PTHR19879">
    <property type="entry name" value="TRANSCRIPTION INITIATION FACTOR TFIID"/>
    <property type="match status" value="1"/>
</dbReference>
<dbReference type="AlphaFoldDB" id="A0AA41Q541"/>
<dbReference type="InterPro" id="IPR001680">
    <property type="entry name" value="WD40_rpt"/>
</dbReference>
<dbReference type="RefSeq" id="WP_235056045.1">
    <property type="nucleotide sequence ID" value="NZ_JAKFHA010000023.1"/>
</dbReference>
<dbReference type="EMBL" id="JAKFHA010000023">
    <property type="protein sequence ID" value="MCF2531382.1"/>
    <property type="molecule type" value="Genomic_DNA"/>
</dbReference>
<keyword evidence="2" id="KW-0677">Repeat</keyword>
<dbReference type="PROSITE" id="PS50082">
    <property type="entry name" value="WD_REPEATS_2"/>
    <property type="match status" value="2"/>
</dbReference>
<dbReference type="SMART" id="SM00320">
    <property type="entry name" value="WD40"/>
    <property type="match status" value="4"/>
</dbReference>
<dbReference type="SUPFAM" id="SSF50998">
    <property type="entry name" value="Quinoprotein alcohol dehydrogenase-like"/>
    <property type="match status" value="1"/>
</dbReference>
<gene>
    <name evidence="4" type="ORF">LZ495_29760</name>
</gene>
<feature type="repeat" description="WD" evidence="3">
    <location>
        <begin position="648"/>
        <end position="691"/>
    </location>
</feature>
<evidence type="ECO:0000313" key="5">
    <source>
        <dbReference type="Proteomes" id="UP001165378"/>
    </source>
</evidence>